<evidence type="ECO:0000313" key="3">
    <source>
        <dbReference type="Proteomes" id="UP000026961"/>
    </source>
</evidence>
<reference evidence="2" key="3">
    <citation type="submission" date="2018-05" db="EMBL/GenBank/DDBJ databases">
        <title>OgluRS3 (Oryza glumaepatula Reference Sequence Version 3).</title>
        <authorList>
            <person name="Zhang J."/>
            <person name="Kudrna D."/>
            <person name="Lee S."/>
            <person name="Talag J."/>
            <person name="Welchert J."/>
            <person name="Wing R.A."/>
        </authorList>
    </citation>
    <scope>NUCLEOTIDE SEQUENCE [LARGE SCALE GENOMIC DNA]</scope>
</reference>
<sequence>MTAIESHPRTRPDRIYDGRRWLWSRAEVVIGGGAAAAAARAGLQWRWRR</sequence>
<organism evidence="2">
    <name type="scientific">Oryza glumipatula</name>
    <dbReference type="NCBI Taxonomy" id="40148"/>
    <lineage>
        <taxon>Eukaryota</taxon>
        <taxon>Viridiplantae</taxon>
        <taxon>Streptophyta</taxon>
        <taxon>Embryophyta</taxon>
        <taxon>Tracheophyta</taxon>
        <taxon>Spermatophyta</taxon>
        <taxon>Magnoliopsida</taxon>
        <taxon>Liliopsida</taxon>
        <taxon>Poales</taxon>
        <taxon>Poaceae</taxon>
        <taxon>BOP clade</taxon>
        <taxon>Oryzoideae</taxon>
        <taxon>Oryzeae</taxon>
        <taxon>Oryzinae</taxon>
        <taxon>Oryza</taxon>
    </lineage>
</organism>
<accession>A0A0D9YHG9</accession>
<reference evidence="2" key="1">
    <citation type="submission" date="2013-08" db="EMBL/GenBank/DDBJ databases">
        <title>Oryza genome evolution.</title>
        <authorList>
            <person name="Wing R.A."/>
            <person name="Panaud O."/>
            <person name="Oliveira A.C."/>
        </authorList>
    </citation>
    <scope>NUCLEOTIDE SEQUENCE</scope>
</reference>
<dbReference type="EnsemblPlants" id="OGLUM01G41650.1">
    <property type="protein sequence ID" value="OGLUM01G41650.1"/>
    <property type="gene ID" value="OGLUM01G41650"/>
</dbReference>
<protein>
    <submittedName>
        <fullName evidence="2">Uncharacterized protein</fullName>
    </submittedName>
</protein>
<keyword evidence="1" id="KW-1133">Transmembrane helix</keyword>
<dbReference type="Gramene" id="OGLUM01G41650.1">
    <property type="protein sequence ID" value="OGLUM01G41650.1"/>
    <property type="gene ID" value="OGLUM01G41650"/>
</dbReference>
<dbReference type="HOGENOM" id="CLU_3145021_0_0_1"/>
<reference evidence="2" key="2">
    <citation type="submission" date="2015-04" db="UniProtKB">
        <authorList>
            <consortium name="EnsemblPlants"/>
        </authorList>
    </citation>
    <scope>IDENTIFICATION</scope>
</reference>
<evidence type="ECO:0000313" key="2">
    <source>
        <dbReference type="EnsemblPlants" id="OGLUM01G41650.1"/>
    </source>
</evidence>
<keyword evidence="1" id="KW-0472">Membrane</keyword>
<dbReference type="AlphaFoldDB" id="A0A0D9YHG9"/>
<name>A0A0D9YHG9_9ORYZ</name>
<proteinExistence type="predicted"/>
<keyword evidence="1" id="KW-0812">Transmembrane</keyword>
<feature type="transmembrane region" description="Helical" evidence="1">
    <location>
        <begin position="22"/>
        <end position="43"/>
    </location>
</feature>
<dbReference type="Proteomes" id="UP000026961">
    <property type="component" value="Chromosome 1"/>
</dbReference>
<keyword evidence="3" id="KW-1185">Reference proteome</keyword>
<evidence type="ECO:0000256" key="1">
    <source>
        <dbReference type="SAM" id="Phobius"/>
    </source>
</evidence>